<dbReference type="AlphaFoldDB" id="A0A5B8MQ81"/>
<organism evidence="2 3">
    <name type="scientific">Chloropicon primus</name>
    <dbReference type="NCBI Taxonomy" id="1764295"/>
    <lineage>
        <taxon>Eukaryota</taxon>
        <taxon>Viridiplantae</taxon>
        <taxon>Chlorophyta</taxon>
        <taxon>Chloropicophyceae</taxon>
        <taxon>Chloropicales</taxon>
        <taxon>Chloropicaceae</taxon>
        <taxon>Chloropicon</taxon>
    </lineage>
</organism>
<keyword evidence="3" id="KW-1185">Reference proteome</keyword>
<protein>
    <submittedName>
        <fullName evidence="2">Uncharacterized protein</fullName>
    </submittedName>
</protein>
<evidence type="ECO:0000313" key="3">
    <source>
        <dbReference type="Proteomes" id="UP000316726"/>
    </source>
</evidence>
<gene>
    <name evidence="2" type="ORF">A3770_08p50750</name>
</gene>
<keyword evidence="1" id="KW-1133">Transmembrane helix</keyword>
<feature type="transmembrane region" description="Helical" evidence="1">
    <location>
        <begin position="186"/>
        <end position="203"/>
    </location>
</feature>
<proteinExistence type="predicted"/>
<dbReference type="Proteomes" id="UP000316726">
    <property type="component" value="Chromosome 8"/>
</dbReference>
<dbReference type="OrthoDB" id="513143at2759"/>
<reference evidence="2 3" key="1">
    <citation type="submission" date="2018-07" db="EMBL/GenBank/DDBJ databases">
        <title>The complete nuclear genome of the prasinophyte Chloropicon primus (CCMP1205).</title>
        <authorList>
            <person name="Pombert J.-F."/>
            <person name="Otis C."/>
            <person name="Turmel M."/>
            <person name="Lemieux C."/>
        </authorList>
    </citation>
    <scope>NUCLEOTIDE SEQUENCE [LARGE SCALE GENOMIC DNA]</scope>
    <source>
        <strain evidence="2 3">CCMP1205</strain>
    </source>
</reference>
<keyword evidence="1" id="KW-0472">Membrane</keyword>
<evidence type="ECO:0000256" key="1">
    <source>
        <dbReference type="SAM" id="Phobius"/>
    </source>
</evidence>
<dbReference type="EMBL" id="CP031041">
    <property type="protein sequence ID" value="QDZ22557.1"/>
    <property type="molecule type" value="Genomic_DNA"/>
</dbReference>
<sequence>MEGLAQRTAAEEARFFRAEDDLALRRRMERLVERASCSTRASPSSTRRQLNEFELEVLAARKANLSLPSSSSTVRTANPHKVSIDVAAHARRVPLHNTFVDYLKVPQVSMGRSKWEVHQDASVFSVKDGTKLATTLPEETLAEATRPLTKIEKAVLARQNVVEAHAVDTATYNGIRVYPKLNAGRAFLWGSVLAVWGTAFLVFSSRKAFGIDTVEDLDTFVSKNMEKPVERVKGTLERRFKPEDAAEYQKYQNSKFIDNLKTKFV</sequence>
<name>A0A5B8MQ81_9CHLO</name>
<keyword evidence="1" id="KW-0812">Transmembrane</keyword>
<accession>A0A5B8MQ81</accession>
<evidence type="ECO:0000313" key="2">
    <source>
        <dbReference type="EMBL" id="QDZ22557.1"/>
    </source>
</evidence>